<feature type="domain" description="Poly-beta-hydroxybutyrate polymerase N-terminal" evidence="4">
    <location>
        <begin position="20"/>
        <end position="56"/>
    </location>
</feature>
<keyword evidence="6" id="KW-1185">Reference proteome</keyword>
<evidence type="ECO:0000256" key="1">
    <source>
        <dbReference type="ARBA" id="ARBA00022679"/>
    </source>
</evidence>
<keyword evidence="2" id="KW-0012">Acyltransferase</keyword>
<evidence type="ECO:0000259" key="3">
    <source>
        <dbReference type="Pfam" id="PF07167"/>
    </source>
</evidence>
<accession>A0A927FFF9</accession>
<feature type="domain" description="Poly-beta-hydroxybutyrate polymerase N-terminal" evidence="3">
    <location>
        <begin position="85"/>
        <end position="253"/>
    </location>
</feature>
<keyword evidence="1" id="KW-0808">Transferase</keyword>
<dbReference type="GO" id="GO:0042619">
    <property type="term" value="P:poly-hydroxybutyrate biosynthetic process"/>
    <property type="evidence" value="ECO:0007669"/>
    <property type="project" value="InterPro"/>
</dbReference>
<dbReference type="InterPro" id="IPR022211">
    <property type="entry name" value="PHBC_N"/>
</dbReference>
<dbReference type="Pfam" id="PF07167">
    <property type="entry name" value="PhaC_N"/>
    <property type="match status" value="1"/>
</dbReference>
<dbReference type="Gene3D" id="3.40.50.1820">
    <property type="entry name" value="alpha/beta hydrolase"/>
    <property type="match status" value="1"/>
</dbReference>
<dbReference type="Proteomes" id="UP000647424">
    <property type="component" value="Unassembled WGS sequence"/>
</dbReference>
<name>A0A927FFF9_9BURK</name>
<reference evidence="5" key="1">
    <citation type="submission" date="2020-09" db="EMBL/GenBank/DDBJ databases">
        <title>Genome seq and assembly of Limnohabitants sp.</title>
        <authorList>
            <person name="Chhetri G."/>
        </authorList>
    </citation>
    <scope>NUCLEOTIDE SEQUENCE</scope>
    <source>
        <strain evidence="5">JUR4</strain>
    </source>
</reference>
<dbReference type="InterPro" id="IPR051321">
    <property type="entry name" value="PHA/PHB_synthase"/>
</dbReference>
<dbReference type="InterPro" id="IPR029058">
    <property type="entry name" value="AB_hydrolase_fold"/>
</dbReference>
<dbReference type="AlphaFoldDB" id="A0A927FFF9"/>
<proteinExistence type="predicted"/>
<comment type="caution">
    <text evidence="5">The sequence shown here is derived from an EMBL/GenBank/DDBJ whole genome shotgun (WGS) entry which is preliminary data.</text>
</comment>
<evidence type="ECO:0000313" key="6">
    <source>
        <dbReference type="Proteomes" id="UP000647424"/>
    </source>
</evidence>
<gene>
    <name evidence="5" type="ORF">IC609_05915</name>
</gene>
<dbReference type="EMBL" id="JACYFT010000001">
    <property type="protein sequence ID" value="MBD8050071.1"/>
    <property type="molecule type" value="Genomic_DNA"/>
</dbReference>
<dbReference type="PANTHER" id="PTHR36837:SF5">
    <property type="entry name" value="POLY-3-HYDROXYBUTYRATE SYNTHASE"/>
    <property type="match status" value="1"/>
</dbReference>
<organism evidence="5 6">
    <name type="scientific">Limnohabitans radicicola</name>
    <dbReference type="NCBI Taxonomy" id="2771427"/>
    <lineage>
        <taxon>Bacteria</taxon>
        <taxon>Pseudomonadati</taxon>
        <taxon>Pseudomonadota</taxon>
        <taxon>Betaproteobacteria</taxon>
        <taxon>Burkholderiales</taxon>
        <taxon>Comamonadaceae</taxon>
        <taxon>Limnohabitans</taxon>
    </lineage>
</organism>
<dbReference type="InterPro" id="IPR010941">
    <property type="entry name" value="PhaC_N"/>
</dbReference>
<evidence type="ECO:0000256" key="2">
    <source>
        <dbReference type="ARBA" id="ARBA00023315"/>
    </source>
</evidence>
<dbReference type="Pfam" id="PF12551">
    <property type="entry name" value="PHBC_N"/>
    <property type="match status" value="1"/>
</dbReference>
<sequence length="581" mass="65027">MNLSTHPTPPAALSDTALVWDRKVKAPWVAMTGGLSPISLGLALADWAWHLGTSPGTRMRLQSESVDHWLASLKQVGCQEHPHPDKRYADPTWAMWPFCALASTHHTAEQWWAHASHLRGMEHHHQDVVHLMARQWLDMLSPSNWPHTNPQVLMTTLQTRGDNLRQGWHHAWQDMQRQIHPQTAMDGDAAYRPGIEVACTSGAVVHRNHLVELIQYTPTTAQVQREPVFIVPSWIMKYYILDLSPHNSLVRYLVDQGHTVYMLSWRNPDASDALLDMEDYLRLGVLNPLAVITERTGGVPIHAVGYCLGGTLLSIAAAALARDEPMQDAQAIAPLASLTLLATQLDFQDAGELGVLLDEAQVAVLEDSMAEKGFLTGRQMGGSFQFLHAQDLIWSARMREYWLGERISANDLMAWNADVTRMPATMHSQYLHQMYLHNDLANGRYKVEGQPVSLGDLRMPVFAVGTQKDHVTPWRSAYKVHSLTRSDVTFVLTSGGHNAGIVSEPGHAHHHYQLLHTPLTAEATAPEVWQRKAPRFSGSWWPAWHAWLRSHGGEHVLAREISPADVLEPAPGSYVQVRYGD</sequence>
<dbReference type="SUPFAM" id="SSF53474">
    <property type="entry name" value="alpha/beta-Hydrolases"/>
    <property type="match status" value="1"/>
</dbReference>
<dbReference type="PANTHER" id="PTHR36837">
    <property type="entry name" value="POLY(3-HYDROXYALKANOATE) POLYMERASE SUBUNIT PHAC"/>
    <property type="match status" value="1"/>
</dbReference>
<dbReference type="GO" id="GO:0016746">
    <property type="term" value="F:acyltransferase activity"/>
    <property type="evidence" value="ECO:0007669"/>
    <property type="project" value="UniProtKB-KW"/>
</dbReference>
<evidence type="ECO:0000313" key="5">
    <source>
        <dbReference type="EMBL" id="MBD8050071.1"/>
    </source>
</evidence>
<dbReference type="RefSeq" id="WP_191818490.1">
    <property type="nucleotide sequence ID" value="NZ_JACYFT010000001.1"/>
</dbReference>
<protein>
    <submittedName>
        <fullName evidence="5">Polyhydroxyalkanoic acid synthase</fullName>
    </submittedName>
</protein>
<evidence type="ECO:0000259" key="4">
    <source>
        <dbReference type="Pfam" id="PF12551"/>
    </source>
</evidence>